<proteinExistence type="predicted"/>
<evidence type="ECO:0000256" key="3">
    <source>
        <dbReference type="SAM" id="Coils"/>
    </source>
</evidence>
<evidence type="ECO:0000313" key="6">
    <source>
        <dbReference type="Proteomes" id="UP000265200"/>
    </source>
</evidence>
<name>A0A3P9JAR8_ORYLA</name>
<evidence type="ECO:0000256" key="1">
    <source>
        <dbReference type="ARBA" id="ARBA00022754"/>
    </source>
</evidence>
<protein>
    <recommendedName>
        <fullName evidence="4">IF rod domain-containing protein</fullName>
    </recommendedName>
</protein>
<dbReference type="AlphaFoldDB" id="A0A3P9JAR8"/>
<dbReference type="PANTHER" id="PTHR45652">
    <property type="entry name" value="GLIAL FIBRILLARY ACIDIC PROTEIN"/>
    <property type="match status" value="1"/>
</dbReference>
<organism evidence="5 6">
    <name type="scientific">Oryzias latipes</name>
    <name type="common">Japanese rice fish</name>
    <name type="synonym">Japanese killifish</name>
    <dbReference type="NCBI Taxonomy" id="8090"/>
    <lineage>
        <taxon>Eukaryota</taxon>
        <taxon>Metazoa</taxon>
        <taxon>Chordata</taxon>
        <taxon>Craniata</taxon>
        <taxon>Vertebrata</taxon>
        <taxon>Euteleostomi</taxon>
        <taxon>Actinopterygii</taxon>
        <taxon>Neopterygii</taxon>
        <taxon>Teleostei</taxon>
        <taxon>Neoteleostei</taxon>
        <taxon>Acanthomorphata</taxon>
        <taxon>Ovalentaria</taxon>
        <taxon>Atherinomorphae</taxon>
        <taxon>Beloniformes</taxon>
        <taxon>Adrianichthyidae</taxon>
        <taxon>Oryziinae</taxon>
        <taxon>Oryzias</taxon>
    </lineage>
</organism>
<reference evidence="5 6" key="2">
    <citation type="submission" date="2017-04" db="EMBL/GenBank/DDBJ databases">
        <title>CpG methylation of centromeres and impact of large insertions on vertebrate speciation.</title>
        <authorList>
            <person name="Ichikawa K."/>
            <person name="Yoshimura J."/>
            <person name="Morishita S."/>
        </authorList>
    </citation>
    <scope>NUCLEOTIDE SEQUENCE</scope>
    <source>
        <strain evidence="5 6">HSOK</strain>
    </source>
</reference>
<feature type="coiled-coil region" evidence="3">
    <location>
        <begin position="292"/>
        <end position="358"/>
    </location>
</feature>
<dbReference type="Proteomes" id="UP000265200">
    <property type="component" value="Chromosome 10"/>
</dbReference>
<dbReference type="SUPFAM" id="SSF64593">
    <property type="entry name" value="Intermediate filament protein, coiled coil region"/>
    <property type="match status" value="1"/>
</dbReference>
<dbReference type="InterPro" id="IPR039008">
    <property type="entry name" value="IF_rod_dom"/>
</dbReference>
<dbReference type="SMART" id="SM01391">
    <property type="entry name" value="Filament"/>
    <property type="match status" value="1"/>
</dbReference>
<dbReference type="GO" id="GO:0005882">
    <property type="term" value="C:intermediate filament"/>
    <property type="evidence" value="ECO:0007669"/>
    <property type="project" value="UniProtKB-KW"/>
</dbReference>
<keyword evidence="1" id="KW-0403">Intermediate filament</keyword>
<evidence type="ECO:0000256" key="2">
    <source>
        <dbReference type="ARBA" id="ARBA00023054"/>
    </source>
</evidence>
<sequence>MLRVSSYRKLFEEENWGRNGGLSVQCARQYRLPVRGAVTDECCCGDKLDFVAAKALNKEGLNRFVQERSTIAFLNDRLVRLIEVAHCFEEQNEALQCQITELEEKLTSQNAQSIIQVKEHDCSLDAVVERLRVQRDEMLGDTEKLKKELEHLKEEYEWIDQQKMLIWQEQNDVATEVDAVTAECLALKEQVAIYEDQLAVMGAQHKEEVERLLEPDERTLAAAAITFGSPDIAPALNVKEYHCQLAKSLQFERGTSSALAVRRDGEKLEEGRTAGSKVKDLPEDASELKTLILELQKELCDLEKDNEELEDEVELRSSAHMEEVADLECSIVEMRQQEADLEVQMREQCDDYKELLNEKMARDMEIAAYRSLVEEEEGRFCSL</sequence>
<dbReference type="Pfam" id="PF00038">
    <property type="entry name" value="Filament"/>
    <property type="match status" value="1"/>
</dbReference>
<keyword evidence="2 3" id="KW-0175">Coiled coil</keyword>
<dbReference type="InterPro" id="IPR050405">
    <property type="entry name" value="Intermediate_filament"/>
</dbReference>
<evidence type="ECO:0000259" key="4">
    <source>
        <dbReference type="SMART" id="SM01391"/>
    </source>
</evidence>
<reference evidence="5" key="4">
    <citation type="submission" date="2025-09" db="UniProtKB">
        <authorList>
            <consortium name="Ensembl"/>
        </authorList>
    </citation>
    <scope>IDENTIFICATION</scope>
    <source>
        <strain evidence="5">HSOK</strain>
    </source>
</reference>
<reference key="1">
    <citation type="journal article" date="2007" name="Nature">
        <title>The medaka draft genome and insights into vertebrate genome evolution.</title>
        <authorList>
            <person name="Kasahara M."/>
            <person name="Naruse K."/>
            <person name="Sasaki S."/>
            <person name="Nakatani Y."/>
            <person name="Qu W."/>
            <person name="Ahsan B."/>
            <person name="Yamada T."/>
            <person name="Nagayasu Y."/>
            <person name="Doi K."/>
            <person name="Kasai Y."/>
            <person name="Jindo T."/>
            <person name="Kobayashi D."/>
            <person name="Shimada A."/>
            <person name="Toyoda A."/>
            <person name="Kuroki Y."/>
            <person name="Fujiyama A."/>
            <person name="Sasaki T."/>
            <person name="Shimizu A."/>
            <person name="Asakawa S."/>
            <person name="Shimizu N."/>
            <person name="Hashimoto S."/>
            <person name="Yang J."/>
            <person name="Lee Y."/>
            <person name="Matsushima K."/>
            <person name="Sugano S."/>
            <person name="Sakaizumi M."/>
            <person name="Narita T."/>
            <person name="Ohishi K."/>
            <person name="Haga S."/>
            <person name="Ohta F."/>
            <person name="Nomoto H."/>
            <person name="Nogata K."/>
            <person name="Morishita T."/>
            <person name="Endo T."/>
            <person name="Shin-I T."/>
            <person name="Takeda H."/>
            <person name="Morishita S."/>
            <person name="Kohara Y."/>
        </authorList>
    </citation>
    <scope>NUCLEOTIDE SEQUENCE [LARGE SCALE GENOMIC DNA]</scope>
    <source>
        <strain>Hd-rR</strain>
    </source>
</reference>
<feature type="coiled-coil region" evidence="3">
    <location>
        <begin position="85"/>
        <end position="197"/>
    </location>
</feature>
<reference evidence="5" key="3">
    <citation type="submission" date="2025-08" db="UniProtKB">
        <authorList>
            <consortium name="Ensembl"/>
        </authorList>
    </citation>
    <scope>IDENTIFICATION</scope>
    <source>
        <strain evidence="5">HSOK</strain>
    </source>
</reference>
<dbReference type="Ensembl" id="ENSORLT00015018710.1">
    <property type="protein sequence ID" value="ENSORLP00015029385.1"/>
    <property type="gene ID" value="ENSORLG00015012501.1"/>
</dbReference>
<accession>A0A3P9JAR8</accession>
<dbReference type="PANTHER" id="PTHR45652:SF7">
    <property type="entry name" value="VIMENTIN-LIKE"/>
    <property type="match status" value="1"/>
</dbReference>
<dbReference type="Gene3D" id="1.20.5.170">
    <property type="match status" value="1"/>
</dbReference>
<evidence type="ECO:0000313" key="5">
    <source>
        <dbReference type="Ensembl" id="ENSORLP00015029385.1"/>
    </source>
</evidence>
<feature type="domain" description="IF rod" evidence="4">
    <location>
        <begin position="66"/>
        <end position="379"/>
    </location>
</feature>